<keyword evidence="1" id="KW-0472">Membrane</keyword>
<sequence length="318" mass="33729">MSTLDLLYLLMGVVLACVSAFTALDHHHTQRLKATAFWSINAVLFLAGSQLPPFACGVLVIIMVALVATRGGIGRSQRPKVDRTRRDARAAQLKGRLFLPMLVVPPITLAGTALFKISAAKGYPLIDPHHATLAALALGIGVAFIVSLYVLRVRPAQVMREGTQLYDTIGWTLILPQMLAALGAIFAKAGVGAPIAQLVQQMLPLAHPEVAVLTYGLGMALLAFIMGNALAAFPIMTVGVGLPFIVIQSGGDPTVMASLGMLCGFCGGLMSPMAANFNTLPATLLQLSSRHAVIRLQWPTALIMLGVNLGLMMLLVYR</sequence>
<feature type="transmembrane region" description="Helical" evidence="1">
    <location>
        <begin position="259"/>
        <end position="277"/>
    </location>
</feature>
<keyword evidence="1" id="KW-0812">Transmembrane</keyword>
<feature type="transmembrane region" description="Helical" evidence="1">
    <location>
        <begin position="171"/>
        <end position="195"/>
    </location>
</feature>
<keyword evidence="1" id="KW-1133">Transmembrane helix</keyword>
<dbReference type="STRING" id="1123510.GCA_000620025_01573"/>
<proteinExistence type="predicted"/>
<gene>
    <name evidence="2" type="ORF">ZBT109_0811</name>
</gene>
<evidence type="ECO:0000313" key="2">
    <source>
        <dbReference type="EMBL" id="BBG29587.1"/>
    </source>
</evidence>
<dbReference type="Proteomes" id="UP000267342">
    <property type="component" value="Chromosome"/>
</dbReference>
<accession>A0A348HD85</accession>
<keyword evidence="3" id="KW-1185">Reference proteome</keyword>
<feature type="transmembrane region" description="Helical" evidence="1">
    <location>
        <begin position="215"/>
        <end position="247"/>
    </location>
</feature>
<name>A0A348HD85_9GAMM</name>
<protein>
    <submittedName>
        <fullName evidence="2">Predicted membrane protein</fullName>
    </submittedName>
</protein>
<dbReference type="RefSeq" id="WP_027706248.1">
    <property type="nucleotide sequence ID" value="NZ_AP018933.1"/>
</dbReference>
<dbReference type="Pfam" id="PF06166">
    <property type="entry name" value="DUF979"/>
    <property type="match status" value="1"/>
</dbReference>
<dbReference type="InterPro" id="IPR009323">
    <property type="entry name" value="DUF979"/>
</dbReference>
<organism evidence="2 3">
    <name type="scientific">Zymobacter palmae</name>
    <dbReference type="NCBI Taxonomy" id="33074"/>
    <lineage>
        <taxon>Bacteria</taxon>
        <taxon>Pseudomonadati</taxon>
        <taxon>Pseudomonadota</taxon>
        <taxon>Gammaproteobacteria</taxon>
        <taxon>Oceanospirillales</taxon>
        <taxon>Halomonadaceae</taxon>
        <taxon>Zymobacter group</taxon>
        <taxon>Zymobacter</taxon>
    </lineage>
</organism>
<dbReference type="EMBL" id="AP018933">
    <property type="protein sequence ID" value="BBG29587.1"/>
    <property type="molecule type" value="Genomic_DNA"/>
</dbReference>
<dbReference type="KEGG" id="zpl:ZBT109_0811"/>
<feature type="transmembrane region" description="Helical" evidence="1">
    <location>
        <begin position="97"/>
        <end position="119"/>
    </location>
</feature>
<feature type="transmembrane region" description="Helical" evidence="1">
    <location>
        <begin position="58"/>
        <end position="76"/>
    </location>
</feature>
<evidence type="ECO:0000313" key="3">
    <source>
        <dbReference type="Proteomes" id="UP000267342"/>
    </source>
</evidence>
<feature type="transmembrane region" description="Helical" evidence="1">
    <location>
        <begin position="6"/>
        <end position="24"/>
    </location>
</feature>
<dbReference type="AlphaFoldDB" id="A0A348HD85"/>
<feature type="transmembrane region" description="Helical" evidence="1">
    <location>
        <begin position="131"/>
        <end position="151"/>
    </location>
</feature>
<feature type="transmembrane region" description="Helical" evidence="1">
    <location>
        <begin position="297"/>
        <end position="317"/>
    </location>
</feature>
<reference evidence="2 3" key="1">
    <citation type="submission" date="2018-09" db="EMBL/GenBank/DDBJ databases">
        <title>Zymobacter palmae IAM14233 (=T109) whole genome analysis.</title>
        <authorList>
            <person name="Yanase H."/>
        </authorList>
    </citation>
    <scope>NUCLEOTIDE SEQUENCE [LARGE SCALE GENOMIC DNA]</scope>
    <source>
        <strain evidence="2 3">IAM14233</strain>
    </source>
</reference>
<evidence type="ECO:0000256" key="1">
    <source>
        <dbReference type="SAM" id="Phobius"/>
    </source>
</evidence>